<proteinExistence type="predicted"/>
<name>A0ABP0IM28_9DINO</name>
<dbReference type="EMBL" id="CAXAMM010004102">
    <property type="protein sequence ID" value="CAK9002393.1"/>
    <property type="molecule type" value="Genomic_DNA"/>
</dbReference>
<feature type="region of interest" description="Disordered" evidence="1">
    <location>
        <begin position="1"/>
        <end position="38"/>
    </location>
</feature>
<dbReference type="InterPro" id="IPR036691">
    <property type="entry name" value="Endo/exonu/phosph_ase_sf"/>
</dbReference>
<reference evidence="2 3" key="1">
    <citation type="submission" date="2024-02" db="EMBL/GenBank/DDBJ databases">
        <authorList>
            <person name="Chen Y."/>
            <person name="Shah S."/>
            <person name="Dougan E. K."/>
            <person name="Thang M."/>
            <person name="Chan C."/>
        </authorList>
    </citation>
    <scope>NUCLEOTIDE SEQUENCE [LARGE SCALE GENOMIC DNA]</scope>
</reference>
<evidence type="ECO:0000256" key="1">
    <source>
        <dbReference type="SAM" id="MobiDB-lite"/>
    </source>
</evidence>
<evidence type="ECO:0000313" key="2">
    <source>
        <dbReference type="EMBL" id="CAK9002393.1"/>
    </source>
</evidence>
<sequence length="709" mass="79092">MADLESEKSAGQPSAAEQQPEDSTVPEDGRGGIHLSCKAFRGQEPHALQEWLAEAGMPNVRVRKKKPWHYAFVTLEDETKLKEQELFFKKAKVQVNARQAAKGAGKKRPAEEDPNGPSKKLKAEEKIPVLKELRERIKGSKKSFDGDALEKSAPLMKWDYKTQLQMKHGYVKTAVRSITKLAQKRCEKLGRAPPSWCSKEWSLASGAPQGCCCPLDPPIGAPEGTLRCGTSKLGIWCRECFVGEDRVSAIGSDCAAPCLCFAEPTTIRLRFFNFNMANMAALDPFVGMLGQFLAKPFADAKKVDATFVALTEARFKMRDFVQDQLGDWRHNVPASGMDTLLHRDALKKNPTASWNPFTWCRKKVVQHCVGNVKTVLGFRKETFKKEDRDDQLFGTFTLNPEKAFLGTSIVREDGLRLCFFGTHFPMQRLQSVLVSNKIDGSEKLMAAKIEYARVLREVLCRAAAWDFGHNTVIFVQGDLNSRTVFDFHEVGSQAKDVLLEVLKDTALMAAMTSDLNLPKGRWHEVVPFSGVNEMPVTYKVDPKVCVQRQITVGDILNRVHDPAQPPPSAKRTLTSVHRNEFGMEWGLKKDPAKVKASHFPAFTERVIYWAPDALSSQMSWALPHGGYETLGHIDGSDHRPVTLEALMILGPQHSLPAMPSRQEPEVKELASKLISKRWLEKLLCYSEASIDGSDVDLKSNSSEDLDAVA</sequence>
<evidence type="ECO:0000313" key="3">
    <source>
        <dbReference type="Proteomes" id="UP001642464"/>
    </source>
</evidence>
<accession>A0ABP0IM28</accession>
<dbReference type="SUPFAM" id="SSF56219">
    <property type="entry name" value="DNase I-like"/>
    <property type="match status" value="1"/>
</dbReference>
<gene>
    <name evidence="2" type="ORF">SCF082_LOCUS7320</name>
</gene>
<dbReference type="Gene3D" id="3.60.10.10">
    <property type="entry name" value="Endonuclease/exonuclease/phosphatase"/>
    <property type="match status" value="1"/>
</dbReference>
<dbReference type="Proteomes" id="UP001642464">
    <property type="component" value="Unassembled WGS sequence"/>
</dbReference>
<feature type="region of interest" description="Disordered" evidence="1">
    <location>
        <begin position="99"/>
        <end position="123"/>
    </location>
</feature>
<comment type="caution">
    <text evidence="2">The sequence shown here is derived from an EMBL/GenBank/DDBJ whole genome shotgun (WGS) entry which is preliminary data.</text>
</comment>
<protein>
    <submittedName>
        <fullName evidence="2">Uncharacterized protein</fullName>
    </submittedName>
</protein>
<organism evidence="2 3">
    <name type="scientific">Durusdinium trenchii</name>
    <dbReference type="NCBI Taxonomy" id="1381693"/>
    <lineage>
        <taxon>Eukaryota</taxon>
        <taxon>Sar</taxon>
        <taxon>Alveolata</taxon>
        <taxon>Dinophyceae</taxon>
        <taxon>Suessiales</taxon>
        <taxon>Symbiodiniaceae</taxon>
        <taxon>Durusdinium</taxon>
    </lineage>
</organism>
<keyword evidence="3" id="KW-1185">Reference proteome</keyword>